<sequence length="98" mass="10606">HGNEAKSRTHWLRGSSSLCNQIAMSAGKCLSSQWKESKQLGGIAAAWCIVELPEFVQTAVETIDGNAVLKCFALPEKPLHLSALLLISCISSMRLPLN</sequence>
<evidence type="ECO:0000313" key="2">
    <source>
        <dbReference type="Proteomes" id="UP000654075"/>
    </source>
</evidence>
<evidence type="ECO:0000313" key="1">
    <source>
        <dbReference type="EMBL" id="CAE8631467.1"/>
    </source>
</evidence>
<feature type="non-terminal residue" evidence="1">
    <location>
        <position position="1"/>
    </location>
</feature>
<reference evidence="1" key="1">
    <citation type="submission" date="2021-02" db="EMBL/GenBank/DDBJ databases">
        <authorList>
            <person name="Dougan E. K."/>
            <person name="Rhodes N."/>
            <person name="Thang M."/>
            <person name="Chan C."/>
        </authorList>
    </citation>
    <scope>NUCLEOTIDE SEQUENCE</scope>
</reference>
<accession>A0A813H144</accession>
<comment type="caution">
    <text evidence="1">The sequence shown here is derived from an EMBL/GenBank/DDBJ whole genome shotgun (WGS) entry which is preliminary data.</text>
</comment>
<name>A0A813H144_POLGL</name>
<dbReference type="Proteomes" id="UP000654075">
    <property type="component" value="Unassembled WGS sequence"/>
</dbReference>
<gene>
    <name evidence="1" type="ORF">PGLA1383_LOCUS47568</name>
</gene>
<keyword evidence="2" id="KW-1185">Reference proteome</keyword>
<protein>
    <submittedName>
        <fullName evidence="1">Uncharacterized protein</fullName>
    </submittedName>
</protein>
<proteinExistence type="predicted"/>
<organism evidence="1 2">
    <name type="scientific">Polarella glacialis</name>
    <name type="common">Dinoflagellate</name>
    <dbReference type="NCBI Taxonomy" id="89957"/>
    <lineage>
        <taxon>Eukaryota</taxon>
        <taxon>Sar</taxon>
        <taxon>Alveolata</taxon>
        <taxon>Dinophyceae</taxon>
        <taxon>Suessiales</taxon>
        <taxon>Suessiaceae</taxon>
        <taxon>Polarella</taxon>
    </lineage>
</organism>
<feature type="non-terminal residue" evidence="1">
    <location>
        <position position="98"/>
    </location>
</feature>
<dbReference type="EMBL" id="CAJNNV010030133">
    <property type="protein sequence ID" value="CAE8631467.1"/>
    <property type="molecule type" value="Genomic_DNA"/>
</dbReference>
<dbReference type="AlphaFoldDB" id="A0A813H144"/>